<evidence type="ECO:0000313" key="2">
    <source>
        <dbReference type="Proteomes" id="UP000237271"/>
    </source>
</evidence>
<organism evidence="1 2">
    <name type="scientific">Phytophthora palmivora</name>
    <dbReference type="NCBI Taxonomy" id="4796"/>
    <lineage>
        <taxon>Eukaryota</taxon>
        <taxon>Sar</taxon>
        <taxon>Stramenopiles</taxon>
        <taxon>Oomycota</taxon>
        <taxon>Peronosporomycetes</taxon>
        <taxon>Peronosporales</taxon>
        <taxon>Peronosporaceae</taxon>
        <taxon>Phytophthora</taxon>
    </lineage>
</organism>
<name>A0A2P4WYJ8_9STRA</name>
<dbReference type="AlphaFoldDB" id="A0A2P4WYJ8"/>
<evidence type="ECO:0000313" key="1">
    <source>
        <dbReference type="EMBL" id="POM58352.1"/>
    </source>
</evidence>
<reference evidence="1 2" key="1">
    <citation type="journal article" date="2017" name="Genome Biol. Evol.">
        <title>Phytophthora megakarya and P. palmivora, closely related causal agents of cacao black pod rot, underwent increases in genome sizes and gene numbers by different mechanisms.</title>
        <authorList>
            <person name="Ali S.S."/>
            <person name="Shao J."/>
            <person name="Lary D.J."/>
            <person name="Kronmiller B."/>
            <person name="Shen D."/>
            <person name="Strem M.D."/>
            <person name="Amoako-Attah I."/>
            <person name="Akrofi A.Y."/>
            <person name="Begoude B.A."/>
            <person name="Ten Hoopen G.M."/>
            <person name="Coulibaly K."/>
            <person name="Kebe B.I."/>
            <person name="Melnick R.L."/>
            <person name="Guiltinan M.J."/>
            <person name="Tyler B.M."/>
            <person name="Meinhardt L.W."/>
            <person name="Bailey B.A."/>
        </authorList>
    </citation>
    <scope>NUCLEOTIDE SEQUENCE [LARGE SCALE GENOMIC DNA]</scope>
    <source>
        <strain evidence="2">sbr112.9</strain>
    </source>
</reference>
<keyword evidence="2" id="KW-1185">Reference proteome</keyword>
<accession>A0A2P4WYJ8</accession>
<comment type="caution">
    <text evidence="1">The sequence shown here is derived from an EMBL/GenBank/DDBJ whole genome shotgun (WGS) entry which is preliminary data.</text>
</comment>
<sequence length="224" mass="24868">MGLAGYQSPDLPPPSIRELQQRLSVLEFGLLQTFRDELYHLTLGFRGGRFNVAVDVIDATFTSLLKHLEEYELERGIFATNSRLGCAITKLGFSIEITLANHKHAQLGLTIDVNSEKRINTTSSINDRLGKIEDTQTQLLARITNTETSSPCRAVSATAVVEGFLGTASTLAGSLFNRYTNHIWETGKGKKEQSKRVEVKATINIMIVLYQKLFTIPQELILGI</sequence>
<protein>
    <submittedName>
        <fullName evidence="1">Uncharacterized protein</fullName>
    </submittedName>
</protein>
<dbReference type="EMBL" id="NCKW01020267">
    <property type="protein sequence ID" value="POM58352.1"/>
    <property type="molecule type" value="Genomic_DNA"/>
</dbReference>
<proteinExistence type="predicted"/>
<gene>
    <name evidence="1" type="ORF">PHPALM_37005</name>
</gene>
<dbReference type="Proteomes" id="UP000237271">
    <property type="component" value="Unassembled WGS sequence"/>
</dbReference>
<dbReference type="OrthoDB" id="116644at2759"/>